<keyword evidence="1" id="KW-0812">Transmembrane</keyword>
<accession>A0A835RFE1</accession>
<evidence type="ECO:0000313" key="5">
    <source>
        <dbReference type="Proteomes" id="UP000639772"/>
    </source>
</evidence>
<keyword evidence="4" id="KW-1185">Reference proteome</keyword>
<organism evidence="3 5">
    <name type="scientific">Vanilla planifolia</name>
    <name type="common">Vanilla</name>
    <dbReference type="NCBI Taxonomy" id="51239"/>
    <lineage>
        <taxon>Eukaryota</taxon>
        <taxon>Viridiplantae</taxon>
        <taxon>Streptophyta</taxon>
        <taxon>Embryophyta</taxon>
        <taxon>Tracheophyta</taxon>
        <taxon>Spermatophyta</taxon>
        <taxon>Magnoliopsida</taxon>
        <taxon>Liliopsida</taxon>
        <taxon>Asparagales</taxon>
        <taxon>Orchidaceae</taxon>
        <taxon>Vanilloideae</taxon>
        <taxon>Vanilleae</taxon>
        <taxon>Vanilla</taxon>
    </lineage>
</organism>
<evidence type="ECO:0000313" key="4">
    <source>
        <dbReference type="Proteomes" id="UP000636800"/>
    </source>
</evidence>
<dbReference type="EMBL" id="JADCNM010000003">
    <property type="protein sequence ID" value="KAG0490114.1"/>
    <property type="molecule type" value="Genomic_DNA"/>
</dbReference>
<reference evidence="4 5" key="1">
    <citation type="journal article" date="2020" name="Nat. Food">
        <title>A phased Vanilla planifolia genome enables genetic improvement of flavour and production.</title>
        <authorList>
            <person name="Hasing T."/>
            <person name="Tang H."/>
            <person name="Brym M."/>
            <person name="Khazi F."/>
            <person name="Huang T."/>
            <person name="Chambers A.H."/>
        </authorList>
    </citation>
    <scope>NUCLEOTIDE SEQUENCE [LARGE SCALE GENOMIC DNA]</scope>
    <source>
        <tissue evidence="3">Leaf</tissue>
    </source>
</reference>
<dbReference type="PROSITE" id="PS51257">
    <property type="entry name" value="PROKAR_LIPOPROTEIN"/>
    <property type="match status" value="1"/>
</dbReference>
<feature type="transmembrane region" description="Helical" evidence="1">
    <location>
        <begin position="6"/>
        <end position="27"/>
    </location>
</feature>
<gene>
    <name evidence="3" type="ORF">HPP92_006977</name>
    <name evidence="2" type="ORF">HPP92_007218</name>
</gene>
<keyword evidence="1" id="KW-0472">Membrane</keyword>
<proteinExistence type="predicted"/>
<evidence type="ECO:0000313" key="2">
    <source>
        <dbReference type="EMBL" id="KAG0488407.1"/>
    </source>
</evidence>
<name>A0A835RFE1_VANPL</name>
<dbReference type="AlphaFoldDB" id="A0A835RFE1"/>
<dbReference type="Proteomes" id="UP000639772">
    <property type="component" value="Chromosome 3"/>
</dbReference>
<sequence>MLKGLESIFLATMVGVLLPVGCCIGAAISASCGIVLLFAIYCVYGIFSNVWKGCVNFQTYCMLGGKVAALLVANYSCCSKIELRIRRDQFVKSQPCVYNWRKNPCGIWCPDFVAKQNEWGIARSPCSVCWEC</sequence>
<evidence type="ECO:0000256" key="1">
    <source>
        <dbReference type="SAM" id="Phobius"/>
    </source>
</evidence>
<evidence type="ECO:0000313" key="3">
    <source>
        <dbReference type="EMBL" id="KAG0490114.1"/>
    </source>
</evidence>
<dbReference type="Proteomes" id="UP000636800">
    <property type="component" value="Chromosome 3"/>
</dbReference>
<comment type="caution">
    <text evidence="3">The sequence shown here is derived from an EMBL/GenBank/DDBJ whole genome shotgun (WGS) entry which is preliminary data.</text>
</comment>
<feature type="transmembrane region" description="Helical" evidence="1">
    <location>
        <begin position="34"/>
        <end position="51"/>
    </location>
</feature>
<keyword evidence="1" id="KW-1133">Transmembrane helix</keyword>
<protein>
    <submittedName>
        <fullName evidence="3">Uncharacterized protein</fullName>
    </submittedName>
</protein>
<dbReference type="EMBL" id="JADCNL010000003">
    <property type="protein sequence ID" value="KAG0488407.1"/>
    <property type="molecule type" value="Genomic_DNA"/>
</dbReference>